<dbReference type="PANTHER" id="PTHR32502">
    <property type="entry name" value="N-ACETYLGALACTOSAMINE PERMEASE II COMPONENT-RELATED"/>
    <property type="match status" value="1"/>
</dbReference>
<evidence type="ECO:0000313" key="13">
    <source>
        <dbReference type="Proteomes" id="UP000014158"/>
    </source>
</evidence>
<dbReference type="OrthoDB" id="1649937at2"/>
<evidence type="ECO:0000256" key="3">
    <source>
        <dbReference type="ARBA" id="ARBA00022475"/>
    </source>
</evidence>
<evidence type="ECO:0000313" key="12">
    <source>
        <dbReference type="Proteomes" id="UP000013877"/>
    </source>
</evidence>
<evidence type="ECO:0008006" key="14">
    <source>
        <dbReference type="Google" id="ProtNLM"/>
    </source>
</evidence>
<dbReference type="AlphaFoldDB" id="R2NSH7"/>
<reference evidence="11 13" key="2">
    <citation type="submission" date="2013-03" db="EMBL/GenBank/DDBJ databases">
        <title>The Genome Sequence of Enterococcus raffinosus ATCC_49464 (PacBio/Illumina hybrid assembly).</title>
        <authorList>
            <consortium name="The Broad Institute Genomics Platform"/>
            <consortium name="The Broad Institute Genome Sequencing Center for Infectious Disease"/>
            <person name="Earl A."/>
            <person name="Russ C."/>
            <person name="Gilmore M."/>
            <person name="Surin D."/>
            <person name="Walker B."/>
            <person name="Young S."/>
            <person name="Zeng Q."/>
            <person name="Gargeya S."/>
            <person name="Fitzgerald M."/>
            <person name="Haas B."/>
            <person name="Abouelleil A."/>
            <person name="Allen A.W."/>
            <person name="Alvarado L."/>
            <person name="Arachchi H.M."/>
            <person name="Berlin A.M."/>
            <person name="Chapman S.B."/>
            <person name="Gainer-Dewar J."/>
            <person name="Goldberg J."/>
            <person name="Griggs A."/>
            <person name="Gujja S."/>
            <person name="Hansen M."/>
            <person name="Howarth C."/>
            <person name="Imamovic A."/>
            <person name="Ireland A."/>
            <person name="Larimer J."/>
            <person name="McCowan C."/>
            <person name="Murphy C."/>
            <person name="Pearson M."/>
            <person name="Poon T.W."/>
            <person name="Priest M."/>
            <person name="Roberts A."/>
            <person name="Saif S."/>
            <person name="Shea T."/>
            <person name="Sisk P."/>
            <person name="Sykes S."/>
            <person name="Wortman J."/>
            <person name="Nusbaum C."/>
            <person name="Birren B."/>
        </authorList>
    </citation>
    <scope>NUCLEOTIDE SEQUENCE [LARGE SCALE GENOMIC DNA]</scope>
    <source>
        <strain evidence="11 13">ATCC 49464</strain>
    </source>
</reference>
<dbReference type="Proteomes" id="UP000013877">
    <property type="component" value="Unassembled WGS sequence"/>
</dbReference>
<feature type="transmembrane region" description="Helical" evidence="9">
    <location>
        <begin position="140"/>
        <end position="161"/>
    </location>
</feature>
<dbReference type="InterPro" id="IPR004700">
    <property type="entry name" value="PTS_IIC_man"/>
</dbReference>
<keyword evidence="13" id="KW-1185">Reference proteome</keyword>
<evidence type="ECO:0000256" key="4">
    <source>
        <dbReference type="ARBA" id="ARBA00022597"/>
    </source>
</evidence>
<comment type="caution">
    <text evidence="10">The sequence shown here is derived from an EMBL/GenBank/DDBJ whole genome shotgun (WGS) entry which is preliminary data.</text>
</comment>
<dbReference type="PANTHER" id="PTHR32502:SF8">
    <property type="entry name" value="N-ACETYLGALACTOSAMINE PERMEASE IIC COMPONENT 1"/>
    <property type="match status" value="1"/>
</dbReference>
<dbReference type="EMBL" id="ASWF01000001">
    <property type="protein sequence ID" value="EOT82161.1"/>
    <property type="molecule type" value="Genomic_DNA"/>
</dbReference>
<dbReference type="GO" id="GO:0005886">
    <property type="term" value="C:plasma membrane"/>
    <property type="evidence" value="ECO:0007669"/>
    <property type="project" value="UniProtKB-SubCell"/>
</dbReference>
<feature type="transmembrane region" description="Helical" evidence="9">
    <location>
        <begin position="49"/>
        <end position="67"/>
    </location>
</feature>
<dbReference type="PATRIC" id="fig|1158602.3.peg.3846"/>
<dbReference type="eggNOG" id="COG3715">
    <property type="taxonomic scope" value="Bacteria"/>
</dbReference>
<evidence type="ECO:0000256" key="7">
    <source>
        <dbReference type="ARBA" id="ARBA00022989"/>
    </source>
</evidence>
<keyword evidence="7 9" id="KW-1133">Transmembrane helix</keyword>
<keyword evidence="4" id="KW-0762">Sugar transport</keyword>
<feature type="transmembrane region" description="Helical" evidence="9">
    <location>
        <begin position="208"/>
        <end position="240"/>
    </location>
</feature>
<evidence type="ECO:0000313" key="10">
    <source>
        <dbReference type="EMBL" id="EOH74982.1"/>
    </source>
</evidence>
<protein>
    <recommendedName>
        <fullName evidence="14">PTS sugar transporter subunit IIC</fullName>
    </recommendedName>
</protein>
<dbReference type="HOGENOM" id="CLU_069101_2_1_9"/>
<evidence type="ECO:0000256" key="8">
    <source>
        <dbReference type="ARBA" id="ARBA00023136"/>
    </source>
</evidence>
<name>R2NSH7_9ENTE</name>
<dbReference type="PROSITE" id="PS51106">
    <property type="entry name" value="PTS_EIIC_TYPE_4"/>
    <property type="match status" value="1"/>
</dbReference>
<keyword evidence="6 9" id="KW-0812">Transmembrane</keyword>
<organism evidence="10 12">
    <name type="scientific">Enterococcus raffinosus ATCC 49464</name>
    <dbReference type="NCBI Taxonomy" id="1158602"/>
    <lineage>
        <taxon>Bacteria</taxon>
        <taxon>Bacillati</taxon>
        <taxon>Bacillota</taxon>
        <taxon>Bacilli</taxon>
        <taxon>Lactobacillales</taxon>
        <taxon>Enterococcaceae</taxon>
        <taxon>Enterococcus</taxon>
    </lineage>
</organism>
<evidence type="ECO:0000256" key="1">
    <source>
        <dbReference type="ARBA" id="ARBA00004651"/>
    </source>
</evidence>
<evidence type="ECO:0000256" key="2">
    <source>
        <dbReference type="ARBA" id="ARBA00022448"/>
    </source>
</evidence>
<evidence type="ECO:0000313" key="11">
    <source>
        <dbReference type="EMBL" id="EOT82161.1"/>
    </source>
</evidence>
<comment type="subcellular location">
    <subcellularLocation>
        <location evidence="1">Cell membrane</location>
        <topology evidence="1">Multi-pass membrane protein</topology>
    </subcellularLocation>
</comment>
<keyword evidence="8 9" id="KW-0472">Membrane</keyword>
<dbReference type="EMBL" id="AJAL01000020">
    <property type="protein sequence ID" value="EOH74982.1"/>
    <property type="molecule type" value="Genomic_DNA"/>
</dbReference>
<dbReference type="Pfam" id="PF03609">
    <property type="entry name" value="EII-Sor"/>
    <property type="match status" value="1"/>
</dbReference>
<proteinExistence type="predicted"/>
<accession>R2NSH7</accession>
<evidence type="ECO:0000256" key="5">
    <source>
        <dbReference type="ARBA" id="ARBA00022683"/>
    </source>
</evidence>
<feature type="transmembrane region" description="Helical" evidence="9">
    <location>
        <begin position="181"/>
        <end position="201"/>
    </location>
</feature>
<evidence type="ECO:0000256" key="6">
    <source>
        <dbReference type="ARBA" id="ARBA00022692"/>
    </source>
</evidence>
<dbReference type="RefSeq" id="WP_010747009.1">
    <property type="nucleotide sequence ID" value="NZ_ASWF01000001.1"/>
</dbReference>
<keyword evidence="3" id="KW-1003">Cell membrane</keyword>
<keyword evidence="5" id="KW-0598">Phosphotransferase system</keyword>
<feature type="transmembrane region" description="Helical" evidence="9">
    <location>
        <begin position="79"/>
        <end position="104"/>
    </location>
</feature>
<dbReference type="Proteomes" id="UP000014158">
    <property type="component" value="Unassembled WGS sequence"/>
</dbReference>
<reference evidence="10 12" key="1">
    <citation type="submission" date="2013-02" db="EMBL/GenBank/DDBJ databases">
        <title>The Genome Sequence of Enterococcus raffinosus ATCC_49464.</title>
        <authorList>
            <consortium name="The Broad Institute Genome Sequencing Platform"/>
            <consortium name="The Broad Institute Genome Sequencing Center for Infectious Disease"/>
            <person name="Earl A.M."/>
            <person name="Gilmore M.S."/>
            <person name="Lebreton F."/>
            <person name="Walker B."/>
            <person name="Young S.K."/>
            <person name="Zeng Q."/>
            <person name="Gargeya S."/>
            <person name="Fitzgerald M."/>
            <person name="Haas B."/>
            <person name="Abouelleil A."/>
            <person name="Alvarado L."/>
            <person name="Arachchi H.M."/>
            <person name="Berlin A.M."/>
            <person name="Chapman S.B."/>
            <person name="Dewar J."/>
            <person name="Goldberg J."/>
            <person name="Griggs A."/>
            <person name="Gujja S."/>
            <person name="Hansen M."/>
            <person name="Howarth C."/>
            <person name="Imamovic A."/>
            <person name="Larimer J."/>
            <person name="McCowan C."/>
            <person name="Murphy C."/>
            <person name="Neiman D."/>
            <person name="Pearson M."/>
            <person name="Priest M."/>
            <person name="Roberts A."/>
            <person name="Saif S."/>
            <person name="Shea T."/>
            <person name="Sisk P."/>
            <person name="Sykes S."/>
            <person name="Wortman J."/>
            <person name="Nusbaum C."/>
            <person name="Birren B."/>
        </authorList>
    </citation>
    <scope>NUCLEOTIDE SEQUENCE [LARGE SCALE GENOMIC DNA]</scope>
    <source>
        <strain evidence="10 12">ATCC 49464</strain>
    </source>
</reference>
<dbReference type="InterPro" id="IPR050303">
    <property type="entry name" value="GatZ_KbaZ_carbometab"/>
</dbReference>
<sequence>MKLVMSIIAGLWYWIGLSRPGYTLQNFIIQPLTMSVVFGLIYGDVKSALIIGAGIEMVYVGLVHTGGNVSVDECLAGVIAIPLALTLNLSAETAIALAVPFGLLGSLMDQLKRFINGYFTTLADKYAAEGNAKGIRNCAWVYPVIVGFFLRFPPAFIINFFGADLVQSALDSMPVWLTNGMSVAGGVLPALGFSISMIVIGKKNYIPFFIVGFFLIQYFEISIIGAAIFGVCISLLIVLLRRESNLKEGEA</sequence>
<gene>
    <name evidence="11" type="ORF">I590_00586</name>
    <name evidence="10" type="ORF">UAK_03846</name>
</gene>
<evidence type="ECO:0000256" key="9">
    <source>
        <dbReference type="SAM" id="Phobius"/>
    </source>
</evidence>
<dbReference type="GO" id="GO:0009401">
    <property type="term" value="P:phosphoenolpyruvate-dependent sugar phosphotransferase system"/>
    <property type="evidence" value="ECO:0007669"/>
    <property type="project" value="UniProtKB-KW"/>
</dbReference>
<keyword evidence="2" id="KW-0813">Transport</keyword>